<evidence type="ECO:0000256" key="2">
    <source>
        <dbReference type="ARBA" id="ARBA00023315"/>
    </source>
</evidence>
<dbReference type="CDD" id="cd00827">
    <property type="entry name" value="init_cond_enzymes"/>
    <property type="match status" value="1"/>
</dbReference>
<evidence type="ECO:0000256" key="1">
    <source>
        <dbReference type="ARBA" id="ARBA00022679"/>
    </source>
</evidence>
<dbReference type="PANTHER" id="PTHR34069:SF2">
    <property type="entry name" value="BETA-KETOACYL-[ACYL-CARRIER-PROTEIN] SYNTHASE III"/>
    <property type="match status" value="1"/>
</dbReference>
<dbReference type="InterPro" id="IPR016039">
    <property type="entry name" value="Thiolase-like"/>
</dbReference>
<dbReference type="OrthoDB" id="7055207at2"/>
<gene>
    <name evidence="5" type="ORF">FOY51_06340</name>
</gene>
<keyword evidence="1" id="KW-0808">Transferase</keyword>
<dbReference type="Gene3D" id="3.40.47.10">
    <property type="match status" value="2"/>
</dbReference>
<evidence type="ECO:0008006" key="7">
    <source>
        <dbReference type="Google" id="ProtNLM"/>
    </source>
</evidence>
<keyword evidence="6" id="KW-1185">Reference proteome</keyword>
<dbReference type="GO" id="GO:0004315">
    <property type="term" value="F:3-oxoacyl-[acyl-carrier-protein] synthase activity"/>
    <property type="evidence" value="ECO:0007669"/>
    <property type="project" value="InterPro"/>
</dbReference>
<name>A0A5A7SF06_9NOCA</name>
<evidence type="ECO:0000259" key="3">
    <source>
        <dbReference type="Pfam" id="PF08541"/>
    </source>
</evidence>
<reference evidence="5 6" key="1">
    <citation type="submission" date="2019-07" db="EMBL/GenBank/DDBJ databases">
        <title>Rhodococcus cavernicolus sp. nov., isolated from a cave.</title>
        <authorList>
            <person name="Lee S.D."/>
        </authorList>
    </citation>
    <scope>NUCLEOTIDE SEQUENCE [LARGE SCALE GENOMIC DNA]</scope>
    <source>
        <strain evidence="5 6">C1-24</strain>
    </source>
</reference>
<dbReference type="Pfam" id="PF08545">
    <property type="entry name" value="ACP_syn_III"/>
    <property type="match status" value="1"/>
</dbReference>
<organism evidence="5 6">
    <name type="scientific">Antrihabitans cavernicola</name>
    <dbReference type="NCBI Taxonomy" id="2495913"/>
    <lineage>
        <taxon>Bacteria</taxon>
        <taxon>Bacillati</taxon>
        <taxon>Actinomycetota</taxon>
        <taxon>Actinomycetes</taxon>
        <taxon>Mycobacteriales</taxon>
        <taxon>Nocardiaceae</taxon>
        <taxon>Antrihabitans</taxon>
    </lineage>
</organism>
<sequence>MLFDNEVWVTGASAWIPPGRDTAEAAVARGQIDTESAGWKATDLLGIAADVSGPEMAIQASKSCLASAGRAASDIDFLIYSWIYYQGHDLWSVAHYVANEIGAVNCLPMTIHQGCEGGVLALQDAALRLNADPTVHTAMVTAADRFVLPGVDRWNNQEVYVLGDGGSAIVLSNEPTRGYRLRIVSVCTQAVTAFNIFTRGDRAFADVPMGNGSPTQLADSDWNMAFESVGGRPEFIKISQQKVRAAFDQAIEEAGIAPEELELIVLPRWSARATDRIYESILEEFATKEIVSFYSETGHLGPADCGADLARIMDDQLLTAARFGALLGVGGGFTWTCTIVQACAD</sequence>
<dbReference type="SUPFAM" id="SSF53901">
    <property type="entry name" value="Thiolase-like"/>
    <property type="match status" value="1"/>
</dbReference>
<comment type="caution">
    <text evidence="5">The sequence shown here is derived from an EMBL/GenBank/DDBJ whole genome shotgun (WGS) entry which is preliminary data.</text>
</comment>
<feature type="domain" description="Beta-ketoacyl-[acyl-carrier-protein] synthase III N-terminal" evidence="4">
    <location>
        <begin position="111"/>
        <end position="180"/>
    </location>
</feature>
<evidence type="ECO:0000259" key="4">
    <source>
        <dbReference type="Pfam" id="PF08545"/>
    </source>
</evidence>
<dbReference type="Proteomes" id="UP000322244">
    <property type="component" value="Unassembled WGS sequence"/>
</dbReference>
<protein>
    <recommendedName>
        <fullName evidence="7">3-oxoacyl-ACP synthase</fullName>
    </recommendedName>
</protein>
<dbReference type="InterPro" id="IPR013751">
    <property type="entry name" value="ACP_syn_III_N"/>
</dbReference>
<accession>A0A5A7SF06</accession>
<dbReference type="GO" id="GO:0006633">
    <property type="term" value="P:fatty acid biosynthetic process"/>
    <property type="evidence" value="ECO:0007669"/>
    <property type="project" value="InterPro"/>
</dbReference>
<dbReference type="Pfam" id="PF08541">
    <property type="entry name" value="ACP_syn_III_C"/>
    <property type="match status" value="1"/>
</dbReference>
<dbReference type="PANTHER" id="PTHR34069">
    <property type="entry name" value="3-OXOACYL-[ACYL-CARRIER-PROTEIN] SYNTHASE 3"/>
    <property type="match status" value="1"/>
</dbReference>
<proteinExistence type="predicted"/>
<dbReference type="InterPro" id="IPR013747">
    <property type="entry name" value="ACP_syn_III_C"/>
</dbReference>
<evidence type="ECO:0000313" key="6">
    <source>
        <dbReference type="Proteomes" id="UP000322244"/>
    </source>
</evidence>
<dbReference type="AlphaFoldDB" id="A0A5A7SF06"/>
<dbReference type="RefSeq" id="WP_149429325.1">
    <property type="nucleotide sequence ID" value="NZ_VLNY01000002.1"/>
</dbReference>
<dbReference type="EMBL" id="VLNY01000002">
    <property type="protein sequence ID" value="KAA0024164.1"/>
    <property type="molecule type" value="Genomic_DNA"/>
</dbReference>
<feature type="domain" description="Beta-ketoacyl-[acyl-carrier-protein] synthase III C-terminal" evidence="3">
    <location>
        <begin position="252"/>
        <end position="341"/>
    </location>
</feature>
<evidence type="ECO:0000313" key="5">
    <source>
        <dbReference type="EMBL" id="KAA0024164.1"/>
    </source>
</evidence>
<keyword evidence="2" id="KW-0012">Acyltransferase</keyword>
<dbReference type="GO" id="GO:0044550">
    <property type="term" value="P:secondary metabolite biosynthetic process"/>
    <property type="evidence" value="ECO:0007669"/>
    <property type="project" value="TreeGrafter"/>
</dbReference>